<sequence length="472" mass="51053">MPLLSRRLLGAALGFGSILPVLNASPIINKRQFSAADTIEVDVCIVGGGSTGTYSAVRLSQDLGKTVVVVEKSDILGGHTNTYIDPVTGSPIDYGVQAFHNFTVVTDYFGRFDIPLTPVSETSPYTTEYVDFSVGRLLANQTQADPTAALIKFAEQALQYTYLPAGYDLPNPVPADLLLPFGEFVTKYGIQDAVPIILEFAHGVGDFLASPTLYIFQNFGIPQLESIESGSFLTTAGHDNSVLYQKATALLGSSVLYGSTLVHAERNDNGTQYITVQTPSGLKLIKAKQLLMTIPPILENLTPFDLTAQEYSVFSQWEYTYYFTGIIRDGVPANISVVNTAVTQPFNVPVSPYVVHFTYSGIADLHTFFTVSTTPQTLAQAEALINSDLALMQQSGLIPSCEPTNIVAINNHTPIQLRVPADAIANGFYADLYALQGLHGTFWTGAAWAPDDSSLLWEFTETILPLLVKALG</sequence>
<dbReference type="InterPro" id="IPR036188">
    <property type="entry name" value="FAD/NAD-bd_sf"/>
</dbReference>
<dbReference type="SUPFAM" id="SSF51905">
    <property type="entry name" value="FAD/NAD(P)-binding domain"/>
    <property type="match status" value="1"/>
</dbReference>
<gene>
    <name evidence="1" type="ORF">L207DRAFT_486777</name>
</gene>
<name>A0A2J6RRN0_HYAVF</name>
<dbReference type="Gene3D" id="3.50.50.60">
    <property type="entry name" value="FAD/NAD(P)-binding domain"/>
    <property type="match status" value="1"/>
</dbReference>
<dbReference type="AlphaFoldDB" id="A0A2J6RRN0"/>
<keyword evidence="2" id="KW-1185">Reference proteome</keyword>
<reference evidence="1 2" key="1">
    <citation type="submission" date="2016-04" db="EMBL/GenBank/DDBJ databases">
        <title>A degradative enzymes factory behind the ericoid mycorrhizal symbiosis.</title>
        <authorList>
            <consortium name="DOE Joint Genome Institute"/>
            <person name="Martino E."/>
            <person name="Morin E."/>
            <person name="Grelet G."/>
            <person name="Kuo A."/>
            <person name="Kohler A."/>
            <person name="Daghino S."/>
            <person name="Barry K."/>
            <person name="Choi C."/>
            <person name="Cichocki N."/>
            <person name="Clum A."/>
            <person name="Copeland A."/>
            <person name="Hainaut M."/>
            <person name="Haridas S."/>
            <person name="Labutti K."/>
            <person name="Lindquist E."/>
            <person name="Lipzen A."/>
            <person name="Khouja H.-R."/>
            <person name="Murat C."/>
            <person name="Ohm R."/>
            <person name="Olson A."/>
            <person name="Spatafora J."/>
            <person name="Veneault-Fourrey C."/>
            <person name="Henrissat B."/>
            <person name="Grigoriev I."/>
            <person name="Martin F."/>
            <person name="Perotto S."/>
        </authorList>
    </citation>
    <scope>NUCLEOTIDE SEQUENCE [LARGE SCALE GENOMIC DNA]</scope>
    <source>
        <strain evidence="1 2">F</strain>
    </source>
</reference>
<dbReference type="Gene3D" id="3.30.70.1990">
    <property type="match status" value="1"/>
</dbReference>
<dbReference type="EMBL" id="KZ613944">
    <property type="protein sequence ID" value="PMD41181.1"/>
    <property type="molecule type" value="Genomic_DNA"/>
</dbReference>
<dbReference type="OrthoDB" id="68575at2759"/>
<evidence type="ECO:0000313" key="2">
    <source>
        <dbReference type="Proteomes" id="UP000235786"/>
    </source>
</evidence>
<dbReference type="Gene3D" id="1.10.405.20">
    <property type="match status" value="1"/>
</dbReference>
<evidence type="ECO:0000313" key="1">
    <source>
        <dbReference type="EMBL" id="PMD41181.1"/>
    </source>
</evidence>
<dbReference type="Pfam" id="PF13450">
    <property type="entry name" value="NAD_binding_8"/>
    <property type="match status" value="1"/>
</dbReference>
<dbReference type="STRING" id="1149755.A0A2J6RRN0"/>
<protein>
    <submittedName>
        <fullName evidence="1">FAD/NAD(P)-binding domain-containing protein</fullName>
    </submittedName>
</protein>
<accession>A0A2J6RRN0</accession>
<dbReference type="Proteomes" id="UP000235786">
    <property type="component" value="Unassembled WGS sequence"/>
</dbReference>
<proteinExistence type="predicted"/>
<organism evidence="1 2">
    <name type="scientific">Hyaloscypha variabilis (strain UAMH 11265 / GT02V1 / F)</name>
    <name type="common">Meliniomyces variabilis</name>
    <dbReference type="NCBI Taxonomy" id="1149755"/>
    <lineage>
        <taxon>Eukaryota</taxon>
        <taxon>Fungi</taxon>
        <taxon>Dikarya</taxon>
        <taxon>Ascomycota</taxon>
        <taxon>Pezizomycotina</taxon>
        <taxon>Leotiomycetes</taxon>
        <taxon>Helotiales</taxon>
        <taxon>Hyaloscyphaceae</taxon>
        <taxon>Hyaloscypha</taxon>
        <taxon>Hyaloscypha variabilis</taxon>
    </lineage>
</organism>